<evidence type="ECO:0000313" key="2">
    <source>
        <dbReference type="EMBL" id="ORZ07367.1"/>
    </source>
</evidence>
<evidence type="ECO:0000313" key="3">
    <source>
        <dbReference type="Proteomes" id="UP000193560"/>
    </source>
</evidence>
<accession>A0A1X2I1H1</accession>
<name>A0A1X2I1H1_9FUNG</name>
<gene>
    <name evidence="2" type="ORF">BCR42DRAFT_426114</name>
</gene>
<comment type="caution">
    <text evidence="2">The sequence shown here is derived from an EMBL/GenBank/DDBJ whole genome shotgun (WGS) entry which is preliminary data.</text>
</comment>
<keyword evidence="3" id="KW-1185">Reference proteome</keyword>
<evidence type="ECO:0000256" key="1">
    <source>
        <dbReference type="SAM" id="MobiDB-lite"/>
    </source>
</evidence>
<dbReference type="EMBL" id="MCGE01000035">
    <property type="protein sequence ID" value="ORZ07367.1"/>
    <property type="molecule type" value="Genomic_DNA"/>
</dbReference>
<sequence>MNSFGPFTNVVANAVDAFMNEAREKNDGSYEDLLREYQVVFNKGYSPVLDLGSPLSSGVLSDLSVVDRTPVEEVLPLFPELDAPAVPAVPSVSATRASPVAPPSPASPPAAGGPTRARVRYQCGLASHVRQTVPVPKDKGVKSGQVHLVKLKTTFLRLFGNPANFQRATEDIHRRCRSFRGRACQRRIGIGKFVWPG</sequence>
<protein>
    <submittedName>
        <fullName evidence="2">Uncharacterized protein</fullName>
    </submittedName>
</protein>
<proteinExistence type="predicted"/>
<dbReference type="AlphaFoldDB" id="A0A1X2I1H1"/>
<feature type="region of interest" description="Disordered" evidence="1">
    <location>
        <begin position="95"/>
        <end position="115"/>
    </location>
</feature>
<organism evidence="2 3">
    <name type="scientific">Absidia repens</name>
    <dbReference type="NCBI Taxonomy" id="90262"/>
    <lineage>
        <taxon>Eukaryota</taxon>
        <taxon>Fungi</taxon>
        <taxon>Fungi incertae sedis</taxon>
        <taxon>Mucoromycota</taxon>
        <taxon>Mucoromycotina</taxon>
        <taxon>Mucoromycetes</taxon>
        <taxon>Mucorales</taxon>
        <taxon>Cunninghamellaceae</taxon>
        <taxon>Absidia</taxon>
    </lineage>
</organism>
<reference evidence="2 3" key="1">
    <citation type="submission" date="2016-07" db="EMBL/GenBank/DDBJ databases">
        <title>Pervasive Adenine N6-methylation of Active Genes in Fungi.</title>
        <authorList>
            <consortium name="DOE Joint Genome Institute"/>
            <person name="Mondo S.J."/>
            <person name="Dannebaum R.O."/>
            <person name="Kuo R.C."/>
            <person name="Labutti K."/>
            <person name="Haridas S."/>
            <person name="Kuo A."/>
            <person name="Salamov A."/>
            <person name="Ahrendt S.R."/>
            <person name="Lipzen A."/>
            <person name="Sullivan W."/>
            <person name="Andreopoulos W.B."/>
            <person name="Clum A."/>
            <person name="Lindquist E."/>
            <person name="Daum C."/>
            <person name="Ramamoorthy G.K."/>
            <person name="Gryganskyi A."/>
            <person name="Culley D."/>
            <person name="Magnuson J.K."/>
            <person name="James T.Y."/>
            <person name="O'Malley M.A."/>
            <person name="Stajich J.E."/>
            <person name="Spatafora J.W."/>
            <person name="Visel A."/>
            <person name="Grigoriev I.V."/>
        </authorList>
    </citation>
    <scope>NUCLEOTIDE SEQUENCE [LARGE SCALE GENOMIC DNA]</scope>
    <source>
        <strain evidence="2 3">NRRL 1336</strain>
    </source>
</reference>
<dbReference type="Proteomes" id="UP000193560">
    <property type="component" value="Unassembled WGS sequence"/>
</dbReference>